<accession>A0ABT5Z790</accession>
<evidence type="ECO:0000313" key="3">
    <source>
        <dbReference type="Proteomes" id="UP001220022"/>
    </source>
</evidence>
<protein>
    <submittedName>
        <fullName evidence="2">Pilus assembly protein TadG-related protein</fullName>
    </submittedName>
</protein>
<dbReference type="EMBL" id="JARHTQ010000025">
    <property type="protein sequence ID" value="MDF2259705.1"/>
    <property type="molecule type" value="Genomic_DNA"/>
</dbReference>
<dbReference type="InterPro" id="IPR028087">
    <property type="entry name" value="Tad_N"/>
</dbReference>
<organism evidence="2 3">
    <name type="scientific">Streptantibioticus ferralitis</name>
    <dbReference type="NCBI Taxonomy" id="236510"/>
    <lineage>
        <taxon>Bacteria</taxon>
        <taxon>Bacillati</taxon>
        <taxon>Actinomycetota</taxon>
        <taxon>Actinomycetes</taxon>
        <taxon>Kitasatosporales</taxon>
        <taxon>Streptomycetaceae</taxon>
        <taxon>Streptantibioticus</taxon>
    </lineage>
</organism>
<keyword evidence="3" id="KW-1185">Reference proteome</keyword>
<dbReference type="RefSeq" id="WP_275819578.1">
    <property type="nucleotide sequence ID" value="NZ_BAAANM010000028.1"/>
</dbReference>
<evidence type="ECO:0000313" key="2">
    <source>
        <dbReference type="EMBL" id="MDF2259705.1"/>
    </source>
</evidence>
<gene>
    <name evidence="2" type="ORF">P2L57_29490</name>
</gene>
<name>A0ABT5Z790_9ACTN</name>
<evidence type="ECO:0000259" key="1">
    <source>
        <dbReference type="Pfam" id="PF13400"/>
    </source>
</evidence>
<comment type="caution">
    <text evidence="2">The sequence shown here is derived from an EMBL/GenBank/DDBJ whole genome shotgun (WGS) entry which is preliminary data.</text>
</comment>
<proteinExistence type="predicted"/>
<dbReference type="Proteomes" id="UP001220022">
    <property type="component" value="Unassembled WGS sequence"/>
</dbReference>
<feature type="domain" description="Putative Flp pilus-assembly TadG-like N-terminal" evidence="1">
    <location>
        <begin position="2"/>
        <end position="44"/>
    </location>
</feature>
<dbReference type="Pfam" id="PF13400">
    <property type="entry name" value="Tad"/>
    <property type="match status" value="1"/>
</dbReference>
<reference evidence="2 3" key="1">
    <citation type="submission" date="2023-03" db="EMBL/GenBank/DDBJ databases">
        <title>Draft genome sequence of type strain Streptomyces ferralitis JCM 14344.</title>
        <authorList>
            <person name="Klaysubun C."/>
            <person name="Duangmal K."/>
        </authorList>
    </citation>
    <scope>NUCLEOTIDE SEQUENCE [LARGE SCALE GENOMIC DNA]</scope>
    <source>
        <strain evidence="2 3">JCM 14344</strain>
    </source>
</reference>
<sequence length="128" mass="12978">MTVFYTVMALCLFVVVGLVWDGGAALDAASRADEVAQEAARAGGEQIDPTQAIPGKAIVVSPTAAESAARSYLSQAGVNGTVSIAPDGQTLTVEVTSSYQPVFATLLGITSMPIHGHGTAHLLHQAGG</sequence>